<protein>
    <recommendedName>
        <fullName evidence="6">Gnk2-homologous domain-containing protein</fullName>
    </recommendedName>
</protein>
<dbReference type="Gene3D" id="3.40.50.1000">
    <property type="entry name" value="HAD superfamily/HAD-like"/>
    <property type="match status" value="1"/>
</dbReference>
<dbReference type="PROSITE" id="PS51473">
    <property type="entry name" value="GNK2"/>
    <property type="match status" value="1"/>
</dbReference>
<evidence type="ECO:0000313" key="7">
    <source>
        <dbReference type="EMBL" id="EEE52898.1"/>
    </source>
</evidence>
<dbReference type="InterPro" id="IPR002902">
    <property type="entry name" value="GNK2"/>
</dbReference>
<dbReference type="PANTHER" id="PTHR43768">
    <property type="entry name" value="TREHALOSE 6-PHOSPHATE PHOSPHATASE"/>
    <property type="match status" value="1"/>
</dbReference>
<dbReference type="Gene3D" id="3.30.430.20">
    <property type="entry name" value="Gnk2 domain, C-X8-C-X2-C motif"/>
    <property type="match status" value="1"/>
</dbReference>
<keyword evidence="4" id="KW-0677">Repeat</keyword>
<keyword evidence="5" id="KW-0378">Hydrolase</keyword>
<evidence type="ECO:0000256" key="5">
    <source>
        <dbReference type="ARBA" id="ARBA00022801"/>
    </source>
</evidence>
<dbReference type="PANTHER" id="PTHR43768:SF35">
    <property type="entry name" value="TREHALOSE-PHOSPHATE PHOSPHATASE 5-RELATED"/>
    <property type="match status" value="1"/>
</dbReference>
<comment type="catalytic activity">
    <reaction evidence="1">
        <text>alpha,alpha-trehalose 6-phosphate + H2O = alpha,alpha-trehalose + phosphate</text>
        <dbReference type="Rhea" id="RHEA:23420"/>
        <dbReference type="ChEBI" id="CHEBI:15377"/>
        <dbReference type="ChEBI" id="CHEBI:16551"/>
        <dbReference type="ChEBI" id="CHEBI:43474"/>
        <dbReference type="ChEBI" id="CHEBI:58429"/>
        <dbReference type="EC" id="3.1.3.12"/>
    </reaction>
</comment>
<name>B9GC91_ORYSJ</name>
<proteinExistence type="predicted"/>
<evidence type="ECO:0000259" key="6">
    <source>
        <dbReference type="PROSITE" id="PS51473"/>
    </source>
</evidence>
<dbReference type="AlphaFoldDB" id="B9GC91"/>
<dbReference type="InterPro" id="IPR003337">
    <property type="entry name" value="Trehalose_PPase"/>
</dbReference>
<dbReference type="CDD" id="cd23509">
    <property type="entry name" value="Gnk2-like"/>
    <property type="match status" value="1"/>
</dbReference>
<dbReference type="Pfam" id="PF02358">
    <property type="entry name" value="Trehalose_PPase"/>
    <property type="match status" value="1"/>
</dbReference>
<evidence type="ECO:0000256" key="1">
    <source>
        <dbReference type="ARBA" id="ARBA00000500"/>
    </source>
</evidence>
<dbReference type="Pfam" id="PF01657">
    <property type="entry name" value="Stress-antifung"/>
    <property type="match status" value="1"/>
</dbReference>
<accession>B9GC91</accession>
<comment type="cofactor">
    <cofactor evidence="2">
        <name>a divalent metal cation</name>
        <dbReference type="ChEBI" id="CHEBI:60240"/>
    </cofactor>
</comment>
<reference evidence="7" key="2">
    <citation type="submission" date="2008-12" db="EMBL/GenBank/DDBJ databases">
        <title>Improved gene annotation of the rice (Oryza sativa) genomes.</title>
        <authorList>
            <person name="Wang J."/>
            <person name="Li R."/>
            <person name="Fan W."/>
            <person name="Huang Q."/>
            <person name="Zhang J."/>
            <person name="Zhou Y."/>
            <person name="Hu Y."/>
            <person name="Zi S."/>
            <person name="Li J."/>
            <person name="Ni P."/>
            <person name="Zheng H."/>
            <person name="Zhang Y."/>
            <person name="Zhao M."/>
            <person name="Hao Q."/>
            <person name="McDermott J."/>
            <person name="Samudrala R."/>
            <person name="Kristiansen K."/>
            <person name="Wong G.K.-S."/>
        </authorList>
    </citation>
    <scope>NUCLEOTIDE SEQUENCE</scope>
</reference>
<dbReference type="Proteomes" id="UP000007752">
    <property type="component" value="Chromosome 12"/>
</dbReference>
<gene>
    <name evidence="7" type="ORF">OsJ_35493</name>
</gene>
<evidence type="ECO:0000256" key="3">
    <source>
        <dbReference type="ARBA" id="ARBA00022729"/>
    </source>
</evidence>
<evidence type="ECO:0000256" key="2">
    <source>
        <dbReference type="ARBA" id="ARBA00001968"/>
    </source>
</evidence>
<dbReference type="InterPro" id="IPR036412">
    <property type="entry name" value="HAD-like_sf"/>
</dbReference>
<dbReference type="SUPFAM" id="SSF56784">
    <property type="entry name" value="HAD-like"/>
    <property type="match status" value="2"/>
</dbReference>
<dbReference type="GO" id="GO:0004805">
    <property type="term" value="F:trehalose-phosphatase activity"/>
    <property type="evidence" value="ECO:0007669"/>
    <property type="project" value="UniProtKB-EC"/>
</dbReference>
<feature type="domain" description="Gnk2-homologous" evidence="6">
    <location>
        <begin position="1"/>
        <end position="61"/>
    </location>
</feature>
<reference evidence="7" key="1">
    <citation type="journal article" date="2005" name="PLoS Biol.">
        <title>The genomes of Oryza sativa: a history of duplications.</title>
        <authorList>
            <person name="Yu J."/>
            <person name="Wang J."/>
            <person name="Lin W."/>
            <person name="Li S."/>
            <person name="Li H."/>
            <person name="Zhou J."/>
            <person name="Ni P."/>
            <person name="Dong W."/>
            <person name="Hu S."/>
            <person name="Zeng C."/>
            <person name="Zhang J."/>
            <person name="Zhang Y."/>
            <person name="Li R."/>
            <person name="Xu Z."/>
            <person name="Li S."/>
            <person name="Li X."/>
            <person name="Zheng H."/>
            <person name="Cong L."/>
            <person name="Lin L."/>
            <person name="Yin J."/>
            <person name="Geng J."/>
            <person name="Li G."/>
            <person name="Shi J."/>
            <person name="Liu J."/>
            <person name="Lv H."/>
            <person name="Li J."/>
            <person name="Wang J."/>
            <person name="Deng Y."/>
            <person name="Ran L."/>
            <person name="Shi X."/>
            <person name="Wang X."/>
            <person name="Wu Q."/>
            <person name="Li C."/>
            <person name="Ren X."/>
            <person name="Wang J."/>
            <person name="Wang X."/>
            <person name="Li D."/>
            <person name="Liu D."/>
            <person name="Zhang X."/>
            <person name="Ji Z."/>
            <person name="Zhao W."/>
            <person name="Sun Y."/>
            <person name="Zhang Z."/>
            <person name="Bao J."/>
            <person name="Han Y."/>
            <person name="Dong L."/>
            <person name="Ji J."/>
            <person name="Chen P."/>
            <person name="Wu S."/>
            <person name="Liu J."/>
            <person name="Xiao Y."/>
            <person name="Bu D."/>
            <person name="Tan J."/>
            <person name="Yang L."/>
            <person name="Ye C."/>
            <person name="Zhang J."/>
            <person name="Xu J."/>
            <person name="Zhou Y."/>
            <person name="Yu Y."/>
            <person name="Zhang B."/>
            <person name="Zhuang S."/>
            <person name="Wei H."/>
            <person name="Liu B."/>
            <person name="Lei M."/>
            <person name="Yu H."/>
            <person name="Li Y."/>
            <person name="Xu H."/>
            <person name="Wei S."/>
            <person name="He X."/>
            <person name="Fang L."/>
            <person name="Zhang Z."/>
            <person name="Zhang Y."/>
            <person name="Huang X."/>
            <person name="Su Z."/>
            <person name="Tong W."/>
            <person name="Li J."/>
            <person name="Tong Z."/>
            <person name="Li S."/>
            <person name="Ye J."/>
            <person name="Wang L."/>
            <person name="Fang L."/>
            <person name="Lei T."/>
            <person name="Chen C."/>
            <person name="Chen H."/>
            <person name="Xu Z."/>
            <person name="Li H."/>
            <person name="Huang H."/>
            <person name="Zhang F."/>
            <person name="Xu H."/>
            <person name="Li N."/>
            <person name="Zhao C."/>
            <person name="Li S."/>
            <person name="Dong L."/>
            <person name="Huang Y."/>
            <person name="Li L."/>
            <person name="Xi Y."/>
            <person name="Qi Q."/>
            <person name="Li W."/>
            <person name="Zhang B."/>
            <person name="Hu W."/>
            <person name="Zhang Y."/>
            <person name="Tian X."/>
            <person name="Jiao Y."/>
            <person name="Liang X."/>
            <person name="Jin J."/>
            <person name="Gao L."/>
            <person name="Zheng W."/>
            <person name="Hao B."/>
            <person name="Liu S."/>
            <person name="Wang W."/>
            <person name="Yuan L."/>
            <person name="Cao M."/>
            <person name="McDermott J."/>
            <person name="Samudrala R."/>
            <person name="Wang J."/>
            <person name="Wong G.K."/>
            <person name="Yang H."/>
        </authorList>
    </citation>
    <scope>NUCLEOTIDE SEQUENCE [LARGE SCALE GENOMIC DNA]</scope>
</reference>
<dbReference type="EMBL" id="CM000149">
    <property type="protein sequence ID" value="EEE52898.1"/>
    <property type="molecule type" value="Genomic_DNA"/>
</dbReference>
<organism evidence="7">
    <name type="scientific">Oryza sativa subsp. japonica</name>
    <name type="common">Rice</name>
    <dbReference type="NCBI Taxonomy" id="39947"/>
    <lineage>
        <taxon>Eukaryota</taxon>
        <taxon>Viridiplantae</taxon>
        <taxon>Streptophyta</taxon>
        <taxon>Embryophyta</taxon>
        <taxon>Tracheophyta</taxon>
        <taxon>Spermatophyta</taxon>
        <taxon>Magnoliopsida</taxon>
        <taxon>Liliopsida</taxon>
        <taxon>Poales</taxon>
        <taxon>Poaceae</taxon>
        <taxon>BOP clade</taxon>
        <taxon>Oryzoideae</taxon>
        <taxon>Oryzeae</taxon>
        <taxon>Oryzinae</taxon>
        <taxon>Oryza</taxon>
        <taxon>Oryza sativa</taxon>
    </lineage>
</organism>
<keyword evidence="3" id="KW-0732">Signal</keyword>
<sequence>MANRAKDEMYAVGWCHADIDNTTCKSCVTDALRKVKVVCASKMEAIIFYDFCGIRISSHIISFSSSKDIDHIASHCDPSFIQNQLYVNVVLSLISAVTNKATNLPTRFATGQENLIAKAKTTPYMPLQNAELVKGENIIEGSNDLGGENKRIIEGSGDSGCENDTCKTQCTSTLVSFDEITSNAQGKKIALFLDYDGTLSPIVNNPEMAFMSPEMRETVRDAAKIFPTAIVTGRSRRKVFEFVKLVERYYAGCHGLDIMVLEVRPEDVADKGKVIKYLIGTLGLNDSNVLPIYIGDDETDEYAFKVLREQKNGYGIDAIFVLVIINVPSKLVSLDQGRNRK</sequence>
<dbReference type="GO" id="GO:0005992">
    <property type="term" value="P:trehalose biosynthetic process"/>
    <property type="evidence" value="ECO:0007669"/>
    <property type="project" value="InterPro"/>
</dbReference>
<dbReference type="InterPro" id="IPR023214">
    <property type="entry name" value="HAD_sf"/>
</dbReference>
<dbReference type="InterPro" id="IPR038408">
    <property type="entry name" value="GNK2_sf"/>
</dbReference>
<evidence type="ECO:0000256" key="4">
    <source>
        <dbReference type="ARBA" id="ARBA00022737"/>
    </source>
</evidence>
<dbReference type="InterPro" id="IPR044651">
    <property type="entry name" value="OTSB-like"/>
</dbReference>